<keyword evidence="5" id="KW-1185">Reference proteome</keyword>
<dbReference type="GO" id="GO:0005737">
    <property type="term" value="C:cytoplasm"/>
    <property type="evidence" value="ECO:0007669"/>
    <property type="project" value="TreeGrafter"/>
</dbReference>
<dbReference type="InterPro" id="IPR050452">
    <property type="entry name" value="Metacaspase"/>
</dbReference>
<evidence type="ECO:0000256" key="1">
    <source>
        <dbReference type="ARBA" id="ARBA00009005"/>
    </source>
</evidence>
<dbReference type="GO" id="GO:0006508">
    <property type="term" value="P:proteolysis"/>
    <property type="evidence" value="ECO:0007669"/>
    <property type="project" value="InterPro"/>
</dbReference>
<sequence>MNRTSVGTVGAVPRSSHTPNIPVNIVPAKIRKLGINANEHEESVVVPSSIHTTTSRSGYSTEESNNTYDREEFTRKTRRKYLLSQIQSLEQVIDILLYRSRGTPGPSPPALHGSSTEVGAGSYSTVALRTHPRPRRLGRRKKALLVGVRYCPADTAEKNSRGQPKRDQQPLRELLTNQYGYSDRDIALIQDDHYTTPTRANVIAAFRELIRDAQRGDTFVLNYSGHGIQTPVRSPHRPGINVSSKIQTDNPNYDGLAEPITDDELRRHLVDNLPSGCNLTMVFDSCHCGTLLDLPPETRPWGGAPGDGFIIPQRIYKTSNTPLAECEGFEASFSPKTRRPPARLLSFWRVRRDLSQHDKLSSFGRRREVQNAGCAMAYTRSENTWKSSGAGSKILSLRSSSAWAFTSDSQERHMGSRVGEEHKGCHGSLTDAFVSALHQNPTPVIRELLSSVEHLLFMASHKTLEVIYSPDLDPNSRFEL</sequence>
<evidence type="ECO:0000256" key="2">
    <source>
        <dbReference type="SAM" id="MobiDB-lite"/>
    </source>
</evidence>
<dbReference type="InterPro" id="IPR011600">
    <property type="entry name" value="Pept_C14_caspase"/>
</dbReference>
<comment type="similarity">
    <text evidence="1">Belongs to the peptidase C14B family.</text>
</comment>
<dbReference type="HOGENOM" id="CLU_568709_0_0_1"/>
<feature type="region of interest" description="Disordered" evidence="2">
    <location>
        <begin position="44"/>
        <end position="71"/>
    </location>
</feature>
<evidence type="ECO:0000313" key="4">
    <source>
        <dbReference type="EMBL" id="KIP05269.1"/>
    </source>
</evidence>
<accession>A0A0C3NJZ7</accession>
<proteinExistence type="inferred from homology"/>
<evidence type="ECO:0000313" key="5">
    <source>
        <dbReference type="Proteomes" id="UP000053257"/>
    </source>
</evidence>
<dbReference type="GO" id="GO:0004197">
    <property type="term" value="F:cysteine-type endopeptidase activity"/>
    <property type="evidence" value="ECO:0007669"/>
    <property type="project" value="InterPro"/>
</dbReference>
<name>A0A0C3NJZ7_PHLG1</name>
<reference evidence="4 5" key="1">
    <citation type="journal article" date="2014" name="PLoS Genet.">
        <title>Analysis of the Phlebiopsis gigantea genome, transcriptome and secretome provides insight into its pioneer colonization strategies of wood.</title>
        <authorList>
            <person name="Hori C."/>
            <person name="Ishida T."/>
            <person name="Igarashi K."/>
            <person name="Samejima M."/>
            <person name="Suzuki H."/>
            <person name="Master E."/>
            <person name="Ferreira P."/>
            <person name="Ruiz-Duenas F.J."/>
            <person name="Held B."/>
            <person name="Canessa P."/>
            <person name="Larrondo L.F."/>
            <person name="Schmoll M."/>
            <person name="Druzhinina I.S."/>
            <person name="Kubicek C.P."/>
            <person name="Gaskell J.A."/>
            <person name="Kersten P."/>
            <person name="St John F."/>
            <person name="Glasner J."/>
            <person name="Sabat G."/>
            <person name="Splinter BonDurant S."/>
            <person name="Syed K."/>
            <person name="Yadav J."/>
            <person name="Mgbeahuruike A.C."/>
            <person name="Kovalchuk A."/>
            <person name="Asiegbu F.O."/>
            <person name="Lackner G."/>
            <person name="Hoffmeister D."/>
            <person name="Rencoret J."/>
            <person name="Gutierrez A."/>
            <person name="Sun H."/>
            <person name="Lindquist E."/>
            <person name="Barry K."/>
            <person name="Riley R."/>
            <person name="Grigoriev I.V."/>
            <person name="Henrissat B."/>
            <person name="Kues U."/>
            <person name="Berka R.M."/>
            <person name="Martinez A.T."/>
            <person name="Covert S.F."/>
            <person name="Blanchette R.A."/>
            <person name="Cullen D."/>
        </authorList>
    </citation>
    <scope>NUCLEOTIDE SEQUENCE [LARGE SCALE GENOMIC DNA]</scope>
    <source>
        <strain evidence="4 5">11061_1 CR5-6</strain>
    </source>
</reference>
<dbReference type="Pfam" id="PF00656">
    <property type="entry name" value="Peptidase_C14"/>
    <property type="match status" value="1"/>
</dbReference>
<dbReference type="PANTHER" id="PTHR48104:SF30">
    <property type="entry name" value="METACASPASE-1"/>
    <property type="match status" value="1"/>
</dbReference>
<dbReference type="AlphaFoldDB" id="A0A0C3NJZ7"/>
<feature type="domain" description="Peptidase C14 caspase" evidence="3">
    <location>
        <begin position="140"/>
        <end position="456"/>
    </location>
</feature>
<dbReference type="PANTHER" id="PTHR48104">
    <property type="entry name" value="METACASPASE-4"/>
    <property type="match status" value="1"/>
</dbReference>
<dbReference type="Proteomes" id="UP000053257">
    <property type="component" value="Unassembled WGS sequence"/>
</dbReference>
<feature type="compositionally biased region" description="Polar residues" evidence="2">
    <location>
        <begin position="49"/>
        <end position="67"/>
    </location>
</feature>
<organism evidence="4 5">
    <name type="scientific">Phlebiopsis gigantea (strain 11061_1 CR5-6)</name>
    <name type="common">White-rot fungus</name>
    <name type="synonym">Peniophora gigantea</name>
    <dbReference type="NCBI Taxonomy" id="745531"/>
    <lineage>
        <taxon>Eukaryota</taxon>
        <taxon>Fungi</taxon>
        <taxon>Dikarya</taxon>
        <taxon>Basidiomycota</taxon>
        <taxon>Agaricomycotina</taxon>
        <taxon>Agaricomycetes</taxon>
        <taxon>Polyporales</taxon>
        <taxon>Phanerochaetaceae</taxon>
        <taxon>Phlebiopsis</taxon>
    </lineage>
</organism>
<dbReference type="OrthoDB" id="3223806at2759"/>
<protein>
    <recommendedName>
        <fullName evidence="3">Peptidase C14 caspase domain-containing protein</fullName>
    </recommendedName>
</protein>
<gene>
    <name evidence="4" type="ORF">PHLGIDRAFT_162283</name>
</gene>
<evidence type="ECO:0000259" key="3">
    <source>
        <dbReference type="Pfam" id="PF00656"/>
    </source>
</evidence>
<dbReference type="EMBL" id="KN840548">
    <property type="protein sequence ID" value="KIP05269.1"/>
    <property type="molecule type" value="Genomic_DNA"/>
</dbReference>
<dbReference type="Gene3D" id="3.40.50.12660">
    <property type="match status" value="1"/>
</dbReference>